<evidence type="ECO:0000313" key="3">
    <source>
        <dbReference type="Proteomes" id="UP001172083"/>
    </source>
</evidence>
<evidence type="ECO:0000313" key="2">
    <source>
        <dbReference type="EMBL" id="MDN5211272.1"/>
    </source>
</evidence>
<reference evidence="2" key="1">
    <citation type="submission" date="2023-06" db="EMBL/GenBank/DDBJ databases">
        <title>Genomic of Agaribacillus aureum.</title>
        <authorList>
            <person name="Wang G."/>
        </authorList>
    </citation>
    <scope>NUCLEOTIDE SEQUENCE</scope>
    <source>
        <strain evidence="2">BMA12</strain>
    </source>
</reference>
<evidence type="ECO:0000256" key="1">
    <source>
        <dbReference type="SAM" id="MobiDB-lite"/>
    </source>
</evidence>
<dbReference type="InterPro" id="IPR011050">
    <property type="entry name" value="Pectin_lyase_fold/virulence"/>
</dbReference>
<feature type="compositionally biased region" description="Polar residues" evidence="1">
    <location>
        <begin position="384"/>
        <end position="400"/>
    </location>
</feature>
<organism evidence="2 3">
    <name type="scientific">Agaribacillus aureus</name>
    <dbReference type="NCBI Taxonomy" id="3051825"/>
    <lineage>
        <taxon>Bacteria</taxon>
        <taxon>Pseudomonadati</taxon>
        <taxon>Bacteroidota</taxon>
        <taxon>Cytophagia</taxon>
        <taxon>Cytophagales</taxon>
        <taxon>Splendidivirgaceae</taxon>
        <taxon>Agaribacillus</taxon>
    </lineage>
</organism>
<feature type="region of interest" description="Disordered" evidence="1">
    <location>
        <begin position="378"/>
        <end position="400"/>
    </location>
</feature>
<keyword evidence="3" id="KW-1185">Reference proteome</keyword>
<dbReference type="SUPFAM" id="SSF51126">
    <property type="entry name" value="Pectin lyase-like"/>
    <property type="match status" value="1"/>
</dbReference>
<dbReference type="EMBL" id="JAUJEB010000001">
    <property type="protein sequence ID" value="MDN5211272.1"/>
    <property type="molecule type" value="Genomic_DNA"/>
</dbReference>
<dbReference type="Proteomes" id="UP001172083">
    <property type="component" value="Unassembled WGS sequence"/>
</dbReference>
<protein>
    <recommendedName>
        <fullName evidence="4">T9SS C-terminal target domain-containing protein</fullName>
    </recommendedName>
</protein>
<dbReference type="PANTHER" id="PTHR41339">
    <property type="entry name" value="LIPL48"/>
    <property type="match status" value="1"/>
</dbReference>
<accession>A0ABT8L0M3</accession>
<gene>
    <name evidence="2" type="ORF">QQ020_04395</name>
</gene>
<sequence>MKADVNFISDSCAIRIFLSAALPKAWKILPAYLSILILLNSACTDEAITEKIADYGDFKVTERKIGQQLFNVVEGSISRDFTFSNNIGWILEGGVFVNPGSTLTIEPGTRIYGAFNDKTSFLSVLRGAKIMADGTADKPILFTTIRAETSIPQPGDWGGIIINGSAPINVPGGEAEGEGGTGMYGGQDASDNSGILRYVIVEYGGKVLGTDNELNNISLNGLGSETTVEYVEALYGKDDGIEIFGGHVNIKYAVSMGNSDDCIDWTHGWRGKGQFWVVRQDPFSGDRGIEADNNEEDFLATPFSEPVISNITILGADDGDGGNIGIRLRHGTKGKIYNAIISQFTKHGFETQDSSQTYIETGEVLLENSIVFDNATANPDGKNFKNSEQLEENPSNSTSRSLISLDGYVGVIVNGAINPSDLDPWFSSVNYIGAVPEESNWTEKWVNQLR</sequence>
<name>A0ABT8L0M3_9BACT</name>
<dbReference type="RefSeq" id="WP_346756607.1">
    <property type="nucleotide sequence ID" value="NZ_JAUJEB010000001.1"/>
</dbReference>
<dbReference type="PANTHER" id="PTHR41339:SF1">
    <property type="entry name" value="SECRETED PROTEIN"/>
    <property type="match status" value="1"/>
</dbReference>
<comment type="caution">
    <text evidence="2">The sequence shown here is derived from an EMBL/GenBank/DDBJ whole genome shotgun (WGS) entry which is preliminary data.</text>
</comment>
<evidence type="ECO:0008006" key="4">
    <source>
        <dbReference type="Google" id="ProtNLM"/>
    </source>
</evidence>
<proteinExistence type="predicted"/>